<organism evidence="1 2">
    <name type="scientific">Acinetobacter johnsonii ANC 3681</name>
    <dbReference type="NCBI Taxonomy" id="1217662"/>
    <lineage>
        <taxon>Bacteria</taxon>
        <taxon>Pseudomonadati</taxon>
        <taxon>Pseudomonadota</taxon>
        <taxon>Gammaproteobacteria</taxon>
        <taxon>Moraxellales</taxon>
        <taxon>Moraxellaceae</taxon>
        <taxon>Acinetobacter</taxon>
    </lineage>
</organism>
<dbReference type="Proteomes" id="UP000018444">
    <property type="component" value="Unassembled WGS sequence"/>
</dbReference>
<evidence type="ECO:0000313" key="2">
    <source>
        <dbReference type="Proteomes" id="UP000018444"/>
    </source>
</evidence>
<dbReference type="AlphaFoldDB" id="N9CUU4"/>
<dbReference type="PATRIC" id="fig|1217662.4.peg.1602"/>
<dbReference type="HOGENOM" id="CLU_050205_0_0_6"/>
<protein>
    <submittedName>
        <fullName evidence="1">Uncharacterized protein</fullName>
    </submittedName>
</protein>
<dbReference type="EMBL" id="APPZ01000007">
    <property type="protein sequence ID" value="ENV72190.1"/>
    <property type="molecule type" value="Genomic_DNA"/>
</dbReference>
<name>N9CUU4_ACIJO</name>
<comment type="caution">
    <text evidence="1">The sequence shown here is derived from an EMBL/GenBank/DDBJ whole genome shotgun (WGS) entry which is preliminary data.</text>
</comment>
<sequence>MKNQTFTGSDPTWANACVGENGSPNYIQYSKGYSKAANLLLNNVLNTRGKEVDLYIYPICFNMRHYIELRVKGAIQEITELAKIKGKKLPTFNSIGSHDIGNIWRYFKENSKILDIRFKIVNDKLDATILDIAEIDPTGQTFRYPSNNENIKHLVDQKIINCAILKVKFNELEKNLDNLIHLTDLLIDEYKLGTFTTKFSRTQIFNFAKLLPSYHEWSEISFKEVKEDLKLKYNLSNNDFSKIVNHIKNNYELSYSINIKKEMQFLNNEQVIDIVEFWINENPDIYKKDSINFIGSKELIEPISEYLSSYSKCEYFFKPKITIDFVSDLKALFYFSRDNYKYSELYIFLFNNYKQELKYSTALFDEFEHIFSKLNFLENLLRTLFFINQIELAEKIIQIYDLESIFGFIPQARLGKIFKNFELLGY</sequence>
<gene>
    <name evidence="1" type="ORF">F946_01654</name>
</gene>
<proteinExistence type="predicted"/>
<reference evidence="1 2" key="1">
    <citation type="submission" date="2013-02" db="EMBL/GenBank/DDBJ databases">
        <title>The Genome Sequence of Acinetobacter johnsonii ANC 3681.</title>
        <authorList>
            <consortium name="The Broad Institute Genome Sequencing Platform"/>
            <consortium name="The Broad Institute Genome Sequencing Center for Infectious Disease"/>
            <person name="Cerqueira G."/>
            <person name="Feldgarden M."/>
            <person name="Courvalin P."/>
            <person name="Perichon B."/>
            <person name="Grillot-Courvalin C."/>
            <person name="Clermont D."/>
            <person name="Rocha E."/>
            <person name="Yoon E.-J."/>
            <person name="Nemec A."/>
            <person name="Walker B."/>
            <person name="Young S.K."/>
            <person name="Zeng Q."/>
            <person name="Gargeya S."/>
            <person name="Fitzgerald M."/>
            <person name="Haas B."/>
            <person name="Abouelleil A."/>
            <person name="Alvarado L."/>
            <person name="Arachchi H.M."/>
            <person name="Berlin A.M."/>
            <person name="Chapman S.B."/>
            <person name="Dewar J."/>
            <person name="Goldberg J."/>
            <person name="Griggs A."/>
            <person name="Gujja S."/>
            <person name="Hansen M."/>
            <person name="Howarth C."/>
            <person name="Imamovic A."/>
            <person name="Larimer J."/>
            <person name="McCowan C."/>
            <person name="Murphy C."/>
            <person name="Neiman D."/>
            <person name="Pearson M."/>
            <person name="Priest M."/>
            <person name="Roberts A."/>
            <person name="Saif S."/>
            <person name="Shea T."/>
            <person name="Sisk P."/>
            <person name="Sykes S."/>
            <person name="Wortman J."/>
            <person name="Nusbaum C."/>
            <person name="Birren B."/>
        </authorList>
    </citation>
    <scope>NUCLEOTIDE SEQUENCE [LARGE SCALE GENOMIC DNA]</scope>
    <source>
        <strain evidence="1 2">ANC 3681</strain>
    </source>
</reference>
<dbReference type="GeneID" id="56338839"/>
<evidence type="ECO:0000313" key="1">
    <source>
        <dbReference type="EMBL" id="ENV72190.1"/>
    </source>
</evidence>
<dbReference type="RefSeq" id="WP_004981055.1">
    <property type="nucleotide sequence ID" value="NZ_KB849705.1"/>
</dbReference>
<accession>N9CUU4</accession>